<dbReference type="GeneID" id="24562549"/>
<dbReference type="RefSeq" id="XP_012766194.1">
    <property type="nucleotide sequence ID" value="XM_012910740.1"/>
</dbReference>
<proteinExistence type="predicted"/>
<accession>A0A061D012</accession>
<dbReference type="Proteomes" id="UP000033188">
    <property type="component" value="Chromosome 1"/>
</dbReference>
<dbReference type="VEuPathDB" id="PiroplasmaDB:BBBOND_0103270"/>
<evidence type="ECO:0000313" key="1">
    <source>
        <dbReference type="EMBL" id="CDR94008.1"/>
    </source>
</evidence>
<reference evidence="2" key="1">
    <citation type="journal article" date="2014" name="Nucleic Acids Res.">
        <title>The evolutionary dynamics of variant antigen genes in Babesia reveal a history of genomic innovation underlying host-parasite interaction.</title>
        <authorList>
            <person name="Jackson A.P."/>
            <person name="Otto T.D."/>
            <person name="Darby A."/>
            <person name="Ramaprasad A."/>
            <person name="Xia D."/>
            <person name="Echaide I.E."/>
            <person name="Farber M."/>
            <person name="Gahlot S."/>
            <person name="Gamble J."/>
            <person name="Gupta D."/>
            <person name="Gupta Y."/>
            <person name="Jackson L."/>
            <person name="Malandrin L."/>
            <person name="Malas T.B."/>
            <person name="Moussa E."/>
            <person name="Nair M."/>
            <person name="Reid A.J."/>
            <person name="Sanders M."/>
            <person name="Sharma J."/>
            <person name="Tracey A."/>
            <person name="Quail M.A."/>
            <person name="Weir W."/>
            <person name="Wastling J.M."/>
            <person name="Hall N."/>
            <person name="Willadsen P."/>
            <person name="Lingelbach K."/>
            <person name="Shiels B."/>
            <person name="Tait A."/>
            <person name="Berriman M."/>
            <person name="Allred D.R."/>
            <person name="Pain A."/>
        </authorList>
    </citation>
    <scope>NUCLEOTIDE SEQUENCE [LARGE SCALE GENOMIC DNA]</scope>
    <source>
        <strain evidence="2">Bond</strain>
    </source>
</reference>
<evidence type="ECO:0000313" key="2">
    <source>
        <dbReference type="Proteomes" id="UP000033188"/>
    </source>
</evidence>
<name>A0A061D012_BABBI</name>
<protein>
    <submittedName>
        <fullName evidence="1">Uncharacterized protein</fullName>
    </submittedName>
</protein>
<sequence>MSLVALWRGTYITGLNSALHKRPVMTTYVCLCEIHRTTAAFANVHRSTTSTPEQALQRQSQFLTWDGFTLTI</sequence>
<dbReference type="EMBL" id="LK391707">
    <property type="protein sequence ID" value="CDR94008.1"/>
    <property type="molecule type" value="Genomic_DNA"/>
</dbReference>
<organism evidence="1 2">
    <name type="scientific">Babesia bigemina</name>
    <dbReference type="NCBI Taxonomy" id="5866"/>
    <lineage>
        <taxon>Eukaryota</taxon>
        <taxon>Sar</taxon>
        <taxon>Alveolata</taxon>
        <taxon>Apicomplexa</taxon>
        <taxon>Aconoidasida</taxon>
        <taxon>Piroplasmida</taxon>
        <taxon>Babesiidae</taxon>
        <taxon>Babesia</taxon>
    </lineage>
</organism>
<keyword evidence="2" id="KW-1185">Reference proteome</keyword>
<dbReference type="AlphaFoldDB" id="A0A061D012"/>
<gene>
    <name evidence="1" type="ORF">BBBOND_0103270</name>
</gene>
<dbReference type="KEGG" id="bbig:BBBOND_0103270"/>